<name>A0A2H3HVM7_FUSOX</name>
<feature type="compositionally biased region" description="Low complexity" evidence="1">
    <location>
        <begin position="47"/>
        <end position="59"/>
    </location>
</feature>
<evidence type="ECO:0000256" key="1">
    <source>
        <dbReference type="SAM" id="MobiDB-lite"/>
    </source>
</evidence>
<dbReference type="Proteomes" id="UP000219602">
    <property type="component" value="Chromosome 1"/>
</dbReference>
<reference evidence="2 3" key="2">
    <citation type="journal article" date="2017" name="Sci. Rep.">
        <title>A mobile pathogenicity chromosome in Fusarium oxysporum for infection of multiple cucurbit species.</title>
        <authorList>
            <person name="van Dam P."/>
            <person name="Fokkens L."/>
            <person name="Ayukawa Y."/>
            <person name="van der Gragt M."/>
            <person name="Ter Horst A."/>
            <person name="Brankovics B."/>
            <person name="Houterman P.M."/>
            <person name="Arie T."/>
            <person name="Rep M."/>
        </authorList>
    </citation>
    <scope>NUCLEOTIDE SEQUENCE [LARGE SCALE GENOMIC DNA]</scope>
    <source>
        <strain evidence="2 3">Forc016</strain>
    </source>
</reference>
<gene>
    <name evidence="2" type="ORF">AU210_001612</name>
</gene>
<protein>
    <submittedName>
        <fullName evidence="2">Uncharacterized protein</fullName>
    </submittedName>
</protein>
<evidence type="ECO:0000313" key="3">
    <source>
        <dbReference type="Proteomes" id="UP000219602"/>
    </source>
</evidence>
<organism evidence="2 3">
    <name type="scientific">Fusarium oxysporum f. sp. radicis-cucumerinum</name>
    <dbReference type="NCBI Taxonomy" id="327505"/>
    <lineage>
        <taxon>Eukaryota</taxon>
        <taxon>Fungi</taxon>
        <taxon>Dikarya</taxon>
        <taxon>Ascomycota</taxon>
        <taxon>Pezizomycotina</taxon>
        <taxon>Sordariomycetes</taxon>
        <taxon>Hypocreomycetidae</taxon>
        <taxon>Hypocreales</taxon>
        <taxon>Nectriaceae</taxon>
        <taxon>Fusarium</taxon>
        <taxon>Fusarium oxysporum species complex</taxon>
    </lineage>
</organism>
<accession>A0A2H3HVM7</accession>
<feature type="region of interest" description="Disordered" evidence="1">
    <location>
        <begin position="38"/>
        <end position="61"/>
    </location>
</feature>
<comment type="caution">
    <text evidence="2">The sequence shown here is derived from an EMBL/GenBank/DDBJ whole genome shotgun (WGS) entry which is preliminary data.</text>
</comment>
<reference evidence="2 3" key="1">
    <citation type="journal article" date="2016" name="Environ. Microbiol.">
        <title>Effector profiles distinguish formae speciales of Fusarium oxysporum.</title>
        <authorList>
            <person name="van Dam P."/>
            <person name="Fokkens L."/>
            <person name="Schmidt S.M."/>
            <person name="Linmans J.H."/>
            <person name="Kistler H.C."/>
            <person name="Ma L.J."/>
            <person name="Rep M."/>
        </authorList>
    </citation>
    <scope>NUCLEOTIDE SEQUENCE [LARGE SCALE GENOMIC DNA]</scope>
    <source>
        <strain evidence="2 3">Forc016</strain>
    </source>
</reference>
<evidence type="ECO:0000313" key="2">
    <source>
        <dbReference type="EMBL" id="PCD46201.1"/>
    </source>
</evidence>
<sequence>MFPQFRGIKQVRGYWEPPHILLDGNLLPRLELESDEFENNDLPLRPSSPSGIPASPPGSFVEKPSRRKVIWIWFCCSCGNGGMKVSTDPCPRCGIPRCVNCDTQRLYTR</sequence>
<dbReference type="AlphaFoldDB" id="A0A2H3HVM7"/>
<dbReference type="EMBL" id="MABQ02000001">
    <property type="protein sequence ID" value="PCD46201.1"/>
    <property type="molecule type" value="Genomic_DNA"/>
</dbReference>
<proteinExistence type="predicted"/>